<dbReference type="Proteomes" id="UP000309133">
    <property type="component" value="Unassembled WGS sequence"/>
</dbReference>
<keyword evidence="3" id="KW-1185">Reference proteome</keyword>
<gene>
    <name evidence="2" type="ORF">E6C64_09195</name>
</gene>
<feature type="region of interest" description="Disordered" evidence="1">
    <location>
        <begin position="1"/>
        <end position="22"/>
    </location>
</feature>
<name>A0A4S4FLM3_9MICO</name>
<evidence type="ECO:0008006" key="4">
    <source>
        <dbReference type="Google" id="ProtNLM"/>
    </source>
</evidence>
<organism evidence="2 3">
    <name type="scientific">Naasia lichenicola</name>
    <dbReference type="NCBI Taxonomy" id="2565933"/>
    <lineage>
        <taxon>Bacteria</taxon>
        <taxon>Bacillati</taxon>
        <taxon>Actinomycetota</taxon>
        <taxon>Actinomycetes</taxon>
        <taxon>Micrococcales</taxon>
        <taxon>Microbacteriaceae</taxon>
        <taxon>Naasia</taxon>
    </lineage>
</organism>
<comment type="caution">
    <text evidence="2">The sequence shown here is derived from an EMBL/GenBank/DDBJ whole genome shotgun (WGS) entry which is preliminary data.</text>
</comment>
<evidence type="ECO:0000256" key="1">
    <source>
        <dbReference type="SAM" id="MobiDB-lite"/>
    </source>
</evidence>
<evidence type="ECO:0000313" key="2">
    <source>
        <dbReference type="EMBL" id="THG30802.1"/>
    </source>
</evidence>
<dbReference type="AlphaFoldDB" id="A0A4S4FLM3"/>
<dbReference type="SUPFAM" id="SSF53756">
    <property type="entry name" value="UDP-Glycosyltransferase/glycogen phosphorylase"/>
    <property type="match status" value="1"/>
</dbReference>
<feature type="region of interest" description="Disordered" evidence="1">
    <location>
        <begin position="340"/>
        <end position="367"/>
    </location>
</feature>
<dbReference type="RefSeq" id="WP_136427215.1">
    <property type="nucleotide sequence ID" value="NZ_SSSM01000004.1"/>
</dbReference>
<proteinExistence type="predicted"/>
<reference evidence="2 3" key="1">
    <citation type="submission" date="2019-04" db="EMBL/GenBank/DDBJ databases">
        <authorList>
            <person name="Jiang L."/>
        </authorList>
    </citation>
    <scope>NUCLEOTIDE SEQUENCE [LARGE SCALE GENOMIC DNA]</scope>
    <source>
        <strain evidence="2 3">YIM 131853</strain>
    </source>
</reference>
<dbReference type="Pfam" id="PF13692">
    <property type="entry name" value="Glyco_trans_1_4"/>
    <property type="match status" value="1"/>
</dbReference>
<protein>
    <recommendedName>
        <fullName evidence="4">GDP-mannose--glycolipid 4-beta-D-mannosyltransferase</fullName>
    </recommendedName>
</protein>
<accession>A0A4S4FLM3</accession>
<dbReference type="OrthoDB" id="9771846at2"/>
<sequence length="367" mass="40026">MSDENQHATASTKRIGVLQSFPGRGPQTNPYLLQLTDSLGSDVEVMYFSWRTALLGSYDVLHLHWPERLARGSSTAKTFVRRLALMALIARISRRKTPVVRTMHNLATHEAGDRWERALLRAMDARTTAWIRLNPFTPTPSEVSTVTIRHGHYRDWYPQPSSSDVIPGRILFFGLIRPYKGVEDLIGAFAALDDPSASLRLAGKPKSAELAGSIAAASLGDHRVSSVLRHLADDELSQEIGASQLVVLPYRAVHNSGAAILALSLGRPVLMPSGETTEWLSEEMGPGWVRTFAGPLTPEILREALAAAAELAGHPDLSRLEWRGIGEAHVRAYRAAIRSTHAPRTDHASGTPVAARTQGVDDVPAGR</sequence>
<dbReference type="Gene3D" id="3.40.50.2000">
    <property type="entry name" value="Glycogen Phosphorylase B"/>
    <property type="match status" value="2"/>
</dbReference>
<dbReference type="EMBL" id="SSSM01000004">
    <property type="protein sequence ID" value="THG30802.1"/>
    <property type="molecule type" value="Genomic_DNA"/>
</dbReference>
<evidence type="ECO:0000313" key="3">
    <source>
        <dbReference type="Proteomes" id="UP000309133"/>
    </source>
</evidence>